<dbReference type="InterPro" id="IPR026254">
    <property type="entry name" value="RNF31-like"/>
</dbReference>
<dbReference type="GO" id="GO:0070530">
    <property type="term" value="F:K63-linked polyubiquitin modification-dependent protein binding"/>
    <property type="evidence" value="ECO:0007669"/>
    <property type="project" value="TreeGrafter"/>
</dbReference>
<evidence type="ECO:0000313" key="3">
    <source>
        <dbReference type="EMBL" id="CAI7993528.1"/>
    </source>
</evidence>
<sequence>MLQKELVDKLVDEPCGDPVKDGHAGLCEKHYKEYLVDRINKAKLDPLPLYEKDGNIEIILMREEKAVPEKEEDETDDHYKQRLIEHIKREVPLQRGVEAQEPQPAANVQEPAQ</sequence>
<proteinExistence type="predicted"/>
<protein>
    <submittedName>
        <fullName evidence="3">E3 ubiquitin-protein ligase RNF31</fullName>
    </submittedName>
</protein>
<feature type="region of interest" description="Disordered" evidence="1">
    <location>
        <begin position="91"/>
        <end position="113"/>
    </location>
</feature>
<accession>A0AA35QW04</accession>
<keyword evidence="4" id="KW-1185">Reference proteome</keyword>
<dbReference type="GO" id="GO:0061630">
    <property type="term" value="F:ubiquitin protein ligase activity"/>
    <property type="evidence" value="ECO:0007669"/>
    <property type="project" value="TreeGrafter"/>
</dbReference>
<dbReference type="Pfam" id="PF18091">
    <property type="entry name" value="E3_UbLigase_RBR"/>
    <property type="match status" value="1"/>
</dbReference>
<dbReference type="GO" id="GO:0097039">
    <property type="term" value="P:protein linear polyubiquitination"/>
    <property type="evidence" value="ECO:0007669"/>
    <property type="project" value="TreeGrafter"/>
</dbReference>
<dbReference type="InterPro" id="IPR041031">
    <property type="entry name" value="RNF31_C"/>
</dbReference>
<dbReference type="EMBL" id="CASHTH010000190">
    <property type="protein sequence ID" value="CAI7993528.1"/>
    <property type="molecule type" value="Genomic_DNA"/>
</dbReference>
<dbReference type="GO" id="GO:0036435">
    <property type="term" value="F:K48-linked polyubiquitin modification-dependent protein binding"/>
    <property type="evidence" value="ECO:0007669"/>
    <property type="project" value="TreeGrafter"/>
</dbReference>
<comment type="caution">
    <text evidence="3">The sequence shown here is derived from an EMBL/GenBank/DDBJ whole genome shotgun (WGS) entry which is preliminary data.</text>
</comment>
<dbReference type="Proteomes" id="UP001174909">
    <property type="component" value="Unassembled WGS sequence"/>
</dbReference>
<dbReference type="AlphaFoldDB" id="A0AA35QW04"/>
<dbReference type="GO" id="GO:0071797">
    <property type="term" value="C:LUBAC complex"/>
    <property type="evidence" value="ECO:0007669"/>
    <property type="project" value="InterPro"/>
</dbReference>
<name>A0AA35QW04_GEOBA</name>
<evidence type="ECO:0000256" key="1">
    <source>
        <dbReference type="SAM" id="MobiDB-lite"/>
    </source>
</evidence>
<reference evidence="3" key="1">
    <citation type="submission" date="2023-03" db="EMBL/GenBank/DDBJ databases">
        <authorList>
            <person name="Steffen K."/>
            <person name="Cardenas P."/>
        </authorList>
    </citation>
    <scope>NUCLEOTIDE SEQUENCE</scope>
</reference>
<dbReference type="GO" id="GO:1990450">
    <property type="term" value="F:linear polyubiquitin binding"/>
    <property type="evidence" value="ECO:0007669"/>
    <property type="project" value="TreeGrafter"/>
</dbReference>
<organism evidence="3 4">
    <name type="scientific">Geodia barretti</name>
    <name type="common">Barrett's horny sponge</name>
    <dbReference type="NCBI Taxonomy" id="519541"/>
    <lineage>
        <taxon>Eukaryota</taxon>
        <taxon>Metazoa</taxon>
        <taxon>Porifera</taxon>
        <taxon>Demospongiae</taxon>
        <taxon>Heteroscleromorpha</taxon>
        <taxon>Tetractinellida</taxon>
        <taxon>Astrophorina</taxon>
        <taxon>Geodiidae</taxon>
        <taxon>Geodia</taxon>
    </lineage>
</organism>
<dbReference type="PANTHER" id="PTHR16004:SF2">
    <property type="entry name" value="E3 UBIQUITIN-PROTEIN LIGASE LUBEL"/>
    <property type="match status" value="1"/>
</dbReference>
<gene>
    <name evidence="3" type="ORF">GBAR_LOCUS1269</name>
</gene>
<dbReference type="PANTHER" id="PTHR16004">
    <property type="entry name" value="RING FINGER PROTEIN 31-RELATED"/>
    <property type="match status" value="1"/>
</dbReference>
<evidence type="ECO:0000313" key="4">
    <source>
        <dbReference type="Proteomes" id="UP001174909"/>
    </source>
</evidence>
<feature type="domain" description="RNF31 C-terminal" evidence="2">
    <location>
        <begin position="1"/>
        <end position="53"/>
    </location>
</feature>
<evidence type="ECO:0000259" key="2">
    <source>
        <dbReference type="Pfam" id="PF18091"/>
    </source>
</evidence>